<organism evidence="1 2">
    <name type="scientific">Lysinibacillus piscis</name>
    <dbReference type="NCBI Taxonomy" id="2518931"/>
    <lineage>
        <taxon>Bacteria</taxon>
        <taxon>Bacillati</taxon>
        <taxon>Bacillota</taxon>
        <taxon>Bacilli</taxon>
        <taxon>Bacillales</taxon>
        <taxon>Bacillaceae</taxon>
        <taxon>Lysinibacillus</taxon>
    </lineage>
</organism>
<evidence type="ECO:0000313" key="2">
    <source>
        <dbReference type="Proteomes" id="UP001065593"/>
    </source>
</evidence>
<name>A0ABQ5NJD0_9BACI</name>
<gene>
    <name evidence="1" type="ORF">LYSBPC_13450</name>
</gene>
<protein>
    <submittedName>
        <fullName evidence="1">Uncharacterized protein</fullName>
    </submittedName>
</protein>
<dbReference type="EMBL" id="BRZA01000002">
    <property type="protein sequence ID" value="GLC88218.1"/>
    <property type="molecule type" value="Genomic_DNA"/>
</dbReference>
<accession>A0ABQ5NJD0</accession>
<dbReference type="Proteomes" id="UP001065593">
    <property type="component" value="Unassembled WGS sequence"/>
</dbReference>
<reference evidence="1" key="1">
    <citation type="submission" date="2022-08" db="EMBL/GenBank/DDBJ databases">
        <title>Draft genome sequence of Lysinibacillus sp. strain KH24.</title>
        <authorList>
            <person name="Kanbe H."/>
            <person name="Itoh H."/>
        </authorList>
    </citation>
    <scope>NUCLEOTIDE SEQUENCE</scope>
    <source>
        <strain evidence="1">KH24</strain>
    </source>
</reference>
<proteinExistence type="predicted"/>
<evidence type="ECO:0000313" key="1">
    <source>
        <dbReference type="EMBL" id="GLC88218.1"/>
    </source>
</evidence>
<comment type="caution">
    <text evidence="1">The sequence shown here is derived from an EMBL/GenBank/DDBJ whole genome shotgun (WGS) entry which is preliminary data.</text>
</comment>
<sequence length="46" mass="5203">MVKFELGNNDSNCFEGRDFAYCISGLYAFLSRIINKKTRIAIVVGK</sequence>
<keyword evidence="2" id="KW-1185">Reference proteome</keyword>